<accession>A0A841BWI0</accession>
<protein>
    <recommendedName>
        <fullName evidence="3">SMI1/KNR4 family protein</fullName>
    </recommendedName>
</protein>
<dbReference type="EMBL" id="JACHMN010000002">
    <property type="protein sequence ID" value="MBB5871838.1"/>
    <property type="molecule type" value="Genomic_DNA"/>
</dbReference>
<keyword evidence="2" id="KW-1185">Reference proteome</keyword>
<proteinExistence type="predicted"/>
<evidence type="ECO:0008006" key="3">
    <source>
        <dbReference type="Google" id="ProtNLM"/>
    </source>
</evidence>
<dbReference type="AlphaFoldDB" id="A0A841BWI0"/>
<dbReference type="PANTHER" id="PTHR32011:SF2">
    <property type="entry name" value="OS08G0472400 PROTEIN"/>
    <property type="match status" value="1"/>
</dbReference>
<reference evidence="1 2" key="1">
    <citation type="submission" date="2020-08" db="EMBL/GenBank/DDBJ databases">
        <title>Sequencing the genomes of 1000 actinobacteria strains.</title>
        <authorList>
            <person name="Klenk H.-P."/>
        </authorList>
    </citation>
    <scope>NUCLEOTIDE SEQUENCE [LARGE SCALE GENOMIC DNA]</scope>
    <source>
        <strain evidence="1 2">DSM 45362</strain>
    </source>
</reference>
<gene>
    <name evidence="1" type="ORF">F4553_005217</name>
</gene>
<evidence type="ECO:0000313" key="1">
    <source>
        <dbReference type="EMBL" id="MBB5871838.1"/>
    </source>
</evidence>
<evidence type="ECO:0000313" key="2">
    <source>
        <dbReference type="Proteomes" id="UP000587527"/>
    </source>
</evidence>
<organism evidence="1 2">
    <name type="scientific">Allocatelliglobosispora scoriae</name>
    <dbReference type="NCBI Taxonomy" id="643052"/>
    <lineage>
        <taxon>Bacteria</taxon>
        <taxon>Bacillati</taxon>
        <taxon>Actinomycetota</taxon>
        <taxon>Actinomycetes</taxon>
        <taxon>Micromonosporales</taxon>
        <taxon>Micromonosporaceae</taxon>
        <taxon>Allocatelliglobosispora</taxon>
    </lineage>
</organism>
<sequence length="176" mass="19656">MTHLTGDIARDLLRRLTAEIADGLTEVELDAIEARYGFVFATDHRAMLRAGLPHGRGWPDWRDGDPDELADRLRRPVEGVLFDVEEDIFWHPTWGDRPTLTADAVRVARRELASAPQLVPVYGHRYLPGVAGSSGHPVISVMQTDVIVYAQDLGAYLRGERSGDARVTAAFWRDLI</sequence>
<dbReference type="PANTHER" id="PTHR32011">
    <property type="entry name" value="OS08G0472400 PROTEIN"/>
    <property type="match status" value="1"/>
</dbReference>
<dbReference type="RefSeq" id="WP_184840156.1">
    <property type="nucleotide sequence ID" value="NZ_JACHMN010000002.1"/>
</dbReference>
<name>A0A841BWI0_9ACTN</name>
<comment type="caution">
    <text evidence="1">The sequence shown here is derived from an EMBL/GenBank/DDBJ whole genome shotgun (WGS) entry which is preliminary data.</text>
</comment>
<dbReference type="Proteomes" id="UP000587527">
    <property type="component" value="Unassembled WGS sequence"/>
</dbReference>